<keyword evidence="4" id="KW-1185">Reference proteome</keyword>
<accession>A0ABV7BW79</accession>
<dbReference type="Pfam" id="PF03401">
    <property type="entry name" value="TctC"/>
    <property type="match status" value="1"/>
</dbReference>
<dbReference type="PANTHER" id="PTHR42928">
    <property type="entry name" value="TRICARBOXYLATE-BINDING PROTEIN"/>
    <property type="match status" value="1"/>
</dbReference>
<evidence type="ECO:0000256" key="1">
    <source>
        <dbReference type="ARBA" id="ARBA00006987"/>
    </source>
</evidence>
<feature type="chain" id="PRO_5046870264" evidence="2">
    <location>
        <begin position="23"/>
        <end position="322"/>
    </location>
</feature>
<reference evidence="4" key="1">
    <citation type="journal article" date="2019" name="Int. J. Syst. Evol. Microbiol.">
        <title>The Global Catalogue of Microorganisms (GCM) 10K type strain sequencing project: providing services to taxonomists for standard genome sequencing and annotation.</title>
        <authorList>
            <consortium name="The Broad Institute Genomics Platform"/>
            <consortium name="The Broad Institute Genome Sequencing Center for Infectious Disease"/>
            <person name="Wu L."/>
            <person name="Ma J."/>
        </authorList>
    </citation>
    <scope>NUCLEOTIDE SEQUENCE [LARGE SCALE GENOMIC DNA]</scope>
    <source>
        <strain evidence="4">CGMCC 1.16855</strain>
    </source>
</reference>
<proteinExistence type="inferred from homology"/>
<dbReference type="Proteomes" id="UP001595420">
    <property type="component" value="Unassembled WGS sequence"/>
</dbReference>
<protein>
    <submittedName>
        <fullName evidence="3">Bug family tripartite tricarboxylate transporter substrate binding protein</fullName>
    </submittedName>
</protein>
<dbReference type="RefSeq" id="WP_216837702.1">
    <property type="nucleotide sequence ID" value="NZ_JAFNJS010000005.1"/>
</dbReference>
<evidence type="ECO:0000256" key="2">
    <source>
        <dbReference type="SAM" id="SignalP"/>
    </source>
</evidence>
<evidence type="ECO:0000313" key="4">
    <source>
        <dbReference type="Proteomes" id="UP001595420"/>
    </source>
</evidence>
<dbReference type="EMBL" id="JBHRSB010000005">
    <property type="protein sequence ID" value="MFC3001613.1"/>
    <property type="molecule type" value="Genomic_DNA"/>
</dbReference>
<dbReference type="InterPro" id="IPR005064">
    <property type="entry name" value="BUG"/>
</dbReference>
<dbReference type="CDD" id="cd13578">
    <property type="entry name" value="PBP2_Bug27"/>
    <property type="match status" value="1"/>
</dbReference>
<comment type="similarity">
    <text evidence="1">Belongs to the UPF0065 (bug) family.</text>
</comment>
<feature type="signal peptide" evidence="2">
    <location>
        <begin position="1"/>
        <end position="22"/>
    </location>
</feature>
<organism evidence="3 4">
    <name type="scientific">Falsiroseomonas tokyonensis</name>
    <dbReference type="NCBI Taxonomy" id="430521"/>
    <lineage>
        <taxon>Bacteria</taxon>
        <taxon>Pseudomonadati</taxon>
        <taxon>Pseudomonadota</taxon>
        <taxon>Alphaproteobacteria</taxon>
        <taxon>Acetobacterales</taxon>
        <taxon>Roseomonadaceae</taxon>
        <taxon>Falsiroseomonas</taxon>
    </lineage>
</organism>
<name>A0ABV7BW79_9PROT</name>
<dbReference type="PIRSF" id="PIRSF017082">
    <property type="entry name" value="YflP"/>
    <property type="match status" value="1"/>
</dbReference>
<comment type="caution">
    <text evidence="3">The sequence shown here is derived from an EMBL/GenBank/DDBJ whole genome shotgun (WGS) entry which is preliminary data.</text>
</comment>
<gene>
    <name evidence="3" type="ORF">ACFOD3_17035</name>
</gene>
<sequence>MATRRTLLAAGLALPALRSASAQEVFPNRPITLVIPWAAGGSTDVMGRVIAQAMAADLGQPVVVDNRGGASGTLGHGHVARSRPDGYTFLLGTNSTYAIAPHLIRNLPYDNRAAFTGVSLVARSAQVLCVHPSVPVNSLAEFVAYAKGKPGEVTYSSAGIGASSHLAAELFQAKSGTRLLHVPYRGGGPSVQGLLAGEVAMSFVDMVTCLPFRASGQLKLLGVSTARRSAFANDIPTLAESGVPGFASSTDVIMLLPAGTPAPIVTRLSAALQKALQDPATKERLTTMAVEIIGSSPAELDTYWTEELAKWGEIIRSQNITI</sequence>
<dbReference type="PANTHER" id="PTHR42928:SF5">
    <property type="entry name" value="BLR1237 PROTEIN"/>
    <property type="match status" value="1"/>
</dbReference>
<keyword evidence="2" id="KW-0732">Signal</keyword>
<evidence type="ECO:0000313" key="3">
    <source>
        <dbReference type="EMBL" id="MFC3001613.1"/>
    </source>
</evidence>